<accession>A0A8X6H1B5</accession>
<organism evidence="1 2">
    <name type="scientific">Trichonephila clavata</name>
    <name type="common">Joro spider</name>
    <name type="synonym">Nephila clavata</name>
    <dbReference type="NCBI Taxonomy" id="2740835"/>
    <lineage>
        <taxon>Eukaryota</taxon>
        <taxon>Metazoa</taxon>
        <taxon>Ecdysozoa</taxon>
        <taxon>Arthropoda</taxon>
        <taxon>Chelicerata</taxon>
        <taxon>Arachnida</taxon>
        <taxon>Araneae</taxon>
        <taxon>Araneomorphae</taxon>
        <taxon>Entelegynae</taxon>
        <taxon>Araneoidea</taxon>
        <taxon>Nephilidae</taxon>
        <taxon>Trichonephila</taxon>
    </lineage>
</organism>
<dbReference type="AlphaFoldDB" id="A0A8X6H1B5"/>
<comment type="caution">
    <text evidence="1">The sequence shown here is derived from an EMBL/GenBank/DDBJ whole genome shotgun (WGS) entry which is preliminary data.</text>
</comment>
<protein>
    <submittedName>
        <fullName evidence="1">Uncharacterized protein</fullName>
    </submittedName>
</protein>
<gene>
    <name evidence="1" type="ORF">TNCT_2851</name>
</gene>
<evidence type="ECO:0000313" key="1">
    <source>
        <dbReference type="EMBL" id="GFQ94243.1"/>
    </source>
</evidence>
<evidence type="ECO:0000313" key="2">
    <source>
        <dbReference type="Proteomes" id="UP000887116"/>
    </source>
</evidence>
<dbReference type="EMBL" id="BMAO01004381">
    <property type="protein sequence ID" value="GFQ94243.1"/>
    <property type="molecule type" value="Genomic_DNA"/>
</dbReference>
<reference evidence="1" key="1">
    <citation type="submission" date="2020-07" db="EMBL/GenBank/DDBJ databases">
        <title>Multicomponent nature underlies the extraordinary mechanical properties of spider dragline silk.</title>
        <authorList>
            <person name="Kono N."/>
            <person name="Nakamura H."/>
            <person name="Mori M."/>
            <person name="Yoshida Y."/>
            <person name="Ohtoshi R."/>
            <person name="Malay A.D."/>
            <person name="Moran D.A.P."/>
            <person name="Tomita M."/>
            <person name="Numata K."/>
            <person name="Arakawa K."/>
        </authorList>
    </citation>
    <scope>NUCLEOTIDE SEQUENCE</scope>
</reference>
<dbReference type="Proteomes" id="UP000887116">
    <property type="component" value="Unassembled WGS sequence"/>
</dbReference>
<proteinExistence type="predicted"/>
<name>A0A8X6H1B5_TRICU</name>
<sequence>MGKLSTVDSFHQPPDFCPPTVDSSRWSHKGFPSCYFIVLPNLQIRLSCMPSKDSSILVLLSPVRKIPFQRTQEFYRYKLQSRFDSGTL</sequence>
<keyword evidence="2" id="KW-1185">Reference proteome</keyword>